<reference evidence="2 3" key="1">
    <citation type="submission" date="2019-07" db="EMBL/GenBank/DDBJ databases">
        <title>Genomics analysis of Aphanomyces spp. identifies a new class of oomycete effector associated with host adaptation.</title>
        <authorList>
            <person name="Gaulin E."/>
        </authorList>
    </citation>
    <scope>NUCLEOTIDE SEQUENCE [LARGE SCALE GENOMIC DNA]</scope>
    <source>
        <strain evidence="2 3">ATCC 201684</strain>
    </source>
</reference>
<sequence>MMDIQVGSSEADMWAVVCQILDKEIPRPPMVDSSTVWMTPLTLETTIRELQTKLQTAKHRLDVKSSKSFWGRAAIQQLQDRNKSIQENAQLQEAIRERNDYIQTLQKILFKTPQWKVLPEITGAMSQSCLPADPVQRRTAINNIANWHKSRRVTAFIQAGGEVVTLQNQQLMFHSVKNIDIPAHFLAVARSSWEAVSHPQAPQTIENSEESWERVDDNLVYHRSKCIRSDGLMTQSNVIRKYSEDANCAVFAVLSVAKAMLLDDNAETDDTCGWLVFQPNPDDCNKCLMTVVFHCNLSRFVECDLPTTANFDEVSASLRRLFIAQKCLFQAVPQLLKLTQRSCEEHVSIRRAVKHAIDELRQNNKPALATPIY</sequence>
<gene>
    <name evidence="2" type="ORF">Ae201684_007613</name>
</gene>
<comment type="caution">
    <text evidence="2">The sequence shown here is derived from an EMBL/GenBank/DDBJ whole genome shotgun (WGS) entry which is preliminary data.</text>
</comment>
<protein>
    <submittedName>
        <fullName evidence="2">Uncharacterized protein</fullName>
    </submittedName>
</protein>
<evidence type="ECO:0000313" key="2">
    <source>
        <dbReference type="EMBL" id="KAF0736025.1"/>
    </source>
</evidence>
<dbReference type="EMBL" id="VJMJ01000090">
    <property type="protein sequence ID" value="KAF0736025.1"/>
    <property type="molecule type" value="Genomic_DNA"/>
</dbReference>
<proteinExistence type="predicted"/>
<accession>A0A6G0X7L2</accession>
<evidence type="ECO:0000313" key="3">
    <source>
        <dbReference type="Proteomes" id="UP000481153"/>
    </source>
</evidence>
<keyword evidence="1" id="KW-0175">Coiled coil</keyword>
<dbReference type="AlphaFoldDB" id="A0A6G0X7L2"/>
<feature type="coiled-coil region" evidence="1">
    <location>
        <begin position="47"/>
        <end position="95"/>
    </location>
</feature>
<organism evidence="2 3">
    <name type="scientific">Aphanomyces euteiches</name>
    <dbReference type="NCBI Taxonomy" id="100861"/>
    <lineage>
        <taxon>Eukaryota</taxon>
        <taxon>Sar</taxon>
        <taxon>Stramenopiles</taxon>
        <taxon>Oomycota</taxon>
        <taxon>Saprolegniomycetes</taxon>
        <taxon>Saprolegniales</taxon>
        <taxon>Verrucalvaceae</taxon>
        <taxon>Aphanomyces</taxon>
    </lineage>
</organism>
<keyword evidence="3" id="KW-1185">Reference proteome</keyword>
<dbReference type="VEuPathDB" id="FungiDB:AeMF1_020107"/>
<dbReference type="Proteomes" id="UP000481153">
    <property type="component" value="Unassembled WGS sequence"/>
</dbReference>
<name>A0A6G0X7L2_9STRA</name>
<evidence type="ECO:0000256" key="1">
    <source>
        <dbReference type="SAM" id="Coils"/>
    </source>
</evidence>